<sequence length="219" mass="24696">MALFVIFEVLKLRASSSSPSIPPHTVRSVVQLKTSRLFEPGTQHRHRRIPADGTAKYDQIDKASTLDACRILLAVYSRASHVDLIVGYTSLPRCPKPNARYALYSSPPRIAKSAVEKNGGSHSKAVERKSGCLADSKTKRLLIFHVCVTRLLPTWTYILTRSINSPYQDDENYQSFFPTDDPLSRYWCITALHFDSRTHRTRSFVFPADFSVLSIHGSL</sequence>
<gene>
    <name evidence="1" type="ORF">BDN70DRAFT_344053</name>
</gene>
<reference evidence="1" key="1">
    <citation type="submission" date="2020-11" db="EMBL/GenBank/DDBJ databases">
        <authorList>
            <consortium name="DOE Joint Genome Institute"/>
            <person name="Ahrendt S."/>
            <person name="Riley R."/>
            <person name="Andreopoulos W."/>
            <person name="Labutti K."/>
            <person name="Pangilinan J."/>
            <person name="Ruiz-Duenas F.J."/>
            <person name="Barrasa J.M."/>
            <person name="Sanchez-Garcia M."/>
            <person name="Camarero S."/>
            <person name="Miyauchi S."/>
            <person name="Serrano A."/>
            <person name="Linde D."/>
            <person name="Babiker R."/>
            <person name="Drula E."/>
            <person name="Ayuso-Fernandez I."/>
            <person name="Pacheco R."/>
            <person name="Padilla G."/>
            <person name="Ferreira P."/>
            <person name="Barriuso J."/>
            <person name="Kellner H."/>
            <person name="Castanera R."/>
            <person name="Alfaro M."/>
            <person name="Ramirez L."/>
            <person name="Pisabarro A.G."/>
            <person name="Kuo A."/>
            <person name="Tritt A."/>
            <person name="Lipzen A."/>
            <person name="He G."/>
            <person name="Yan M."/>
            <person name="Ng V."/>
            <person name="Cullen D."/>
            <person name="Martin F."/>
            <person name="Rosso M.-N."/>
            <person name="Henrissat B."/>
            <person name="Hibbett D."/>
            <person name="Martinez A.T."/>
            <person name="Grigoriev I.V."/>
        </authorList>
    </citation>
    <scope>NUCLEOTIDE SEQUENCE</scope>
    <source>
        <strain evidence="1">CIRM-BRFM 674</strain>
    </source>
</reference>
<keyword evidence="2" id="KW-1185">Reference proteome</keyword>
<protein>
    <submittedName>
        <fullName evidence="1">Uncharacterized protein</fullName>
    </submittedName>
</protein>
<name>A0A9P5YUC6_9AGAR</name>
<evidence type="ECO:0000313" key="2">
    <source>
        <dbReference type="Proteomes" id="UP000807469"/>
    </source>
</evidence>
<dbReference type="Proteomes" id="UP000807469">
    <property type="component" value="Unassembled WGS sequence"/>
</dbReference>
<comment type="caution">
    <text evidence="1">The sequence shown here is derived from an EMBL/GenBank/DDBJ whole genome shotgun (WGS) entry which is preliminary data.</text>
</comment>
<evidence type="ECO:0000313" key="1">
    <source>
        <dbReference type="EMBL" id="KAF9474061.1"/>
    </source>
</evidence>
<accession>A0A9P5YUC6</accession>
<dbReference type="EMBL" id="MU155399">
    <property type="protein sequence ID" value="KAF9474061.1"/>
    <property type="molecule type" value="Genomic_DNA"/>
</dbReference>
<proteinExistence type="predicted"/>
<organism evidence="1 2">
    <name type="scientific">Pholiota conissans</name>
    <dbReference type="NCBI Taxonomy" id="109636"/>
    <lineage>
        <taxon>Eukaryota</taxon>
        <taxon>Fungi</taxon>
        <taxon>Dikarya</taxon>
        <taxon>Basidiomycota</taxon>
        <taxon>Agaricomycotina</taxon>
        <taxon>Agaricomycetes</taxon>
        <taxon>Agaricomycetidae</taxon>
        <taxon>Agaricales</taxon>
        <taxon>Agaricineae</taxon>
        <taxon>Strophariaceae</taxon>
        <taxon>Pholiota</taxon>
    </lineage>
</organism>
<dbReference type="AlphaFoldDB" id="A0A9P5YUC6"/>